<dbReference type="AlphaFoldDB" id="A0A174HNI2"/>
<sequence>MIKGKAKMEFGTGDIRMTGALSGGIGALCCITQEPHEIGEKVPVEDTWDTEQAEVVLTFTKTESIDALIGELQDVKAMMNGSYPFENVSVRQKDLDFDAFMHIENNQIYRDFMKKGRE</sequence>
<reference evidence="1 2" key="1">
    <citation type="submission" date="2015-09" db="EMBL/GenBank/DDBJ databases">
        <authorList>
            <consortium name="Pathogen Informatics"/>
        </authorList>
    </citation>
    <scope>NUCLEOTIDE SEQUENCE [LARGE SCALE GENOMIC DNA]</scope>
    <source>
        <strain evidence="1 2">2789STDY5834866</strain>
    </source>
</reference>
<dbReference type="RefSeq" id="WP_055262020.1">
    <property type="nucleotide sequence ID" value="NZ_CYZK01000025.1"/>
</dbReference>
<name>A0A174HNI2_9FIRM</name>
<evidence type="ECO:0000313" key="2">
    <source>
        <dbReference type="Proteomes" id="UP000095362"/>
    </source>
</evidence>
<organism evidence="1 2">
    <name type="scientific">Coprococcus comes</name>
    <dbReference type="NCBI Taxonomy" id="410072"/>
    <lineage>
        <taxon>Bacteria</taxon>
        <taxon>Bacillati</taxon>
        <taxon>Bacillota</taxon>
        <taxon>Clostridia</taxon>
        <taxon>Lachnospirales</taxon>
        <taxon>Lachnospiraceae</taxon>
        <taxon>Coprococcus</taxon>
    </lineage>
</organism>
<gene>
    <name evidence="1" type="ORF">ERS852481_02779</name>
</gene>
<dbReference type="EMBL" id="CYZK01000025">
    <property type="protein sequence ID" value="CUO74708.1"/>
    <property type="molecule type" value="Genomic_DNA"/>
</dbReference>
<accession>A0A174HNI2</accession>
<proteinExistence type="predicted"/>
<evidence type="ECO:0000313" key="1">
    <source>
        <dbReference type="EMBL" id="CUO74708.1"/>
    </source>
</evidence>
<dbReference type="Proteomes" id="UP000095362">
    <property type="component" value="Unassembled WGS sequence"/>
</dbReference>
<protein>
    <submittedName>
        <fullName evidence="1">Uncharacterized protein</fullName>
    </submittedName>
</protein>